<proteinExistence type="predicted"/>
<evidence type="ECO:0000313" key="3">
    <source>
        <dbReference type="EMBL" id="ADJ17002.1"/>
    </source>
</evidence>
<evidence type="ECO:0000313" key="4">
    <source>
        <dbReference type="Proteomes" id="UP000000390"/>
    </source>
</evidence>
<dbReference type="KEGG" id="hje:HacjB3_18143"/>
<dbReference type="AlphaFoldDB" id="D8JC64"/>
<accession>D8JC64</accession>
<evidence type="ECO:0000313" key="2">
    <source>
        <dbReference type="EMBL" id="ADJ16971.1"/>
    </source>
</evidence>
<name>D8JC64_HALJB</name>
<evidence type="ECO:0000256" key="1">
    <source>
        <dbReference type="SAM" id="MobiDB-lite"/>
    </source>
</evidence>
<evidence type="ECO:0008006" key="5">
    <source>
        <dbReference type="Google" id="ProtNLM"/>
    </source>
</evidence>
<dbReference type="EMBL" id="CP002064">
    <property type="protein sequence ID" value="ADJ16971.1"/>
    <property type="molecule type" value="Genomic_DNA"/>
</dbReference>
<feature type="region of interest" description="Disordered" evidence="1">
    <location>
        <begin position="30"/>
        <end position="52"/>
    </location>
</feature>
<dbReference type="HOGENOM" id="CLU_3075200_0_0_2"/>
<feature type="compositionally biased region" description="Acidic residues" evidence="1">
    <location>
        <begin position="37"/>
        <end position="52"/>
    </location>
</feature>
<dbReference type="PATRIC" id="fig|795797.18.peg.3533"/>
<dbReference type="KEGG" id="hje:HacjB3_18298"/>
<dbReference type="eggNOG" id="arCOG01010">
    <property type="taxonomic scope" value="Archaea"/>
</dbReference>
<reference evidence="2 4" key="1">
    <citation type="journal article" date="2010" name="J. Bacteriol.">
        <title>Complete genome sequence of Halalkalicoccus jeotgali B3(T), an extremely halophilic archaeon.</title>
        <authorList>
            <person name="Roh S.W."/>
            <person name="Nam Y.D."/>
            <person name="Nam S.H."/>
            <person name="Choi S.H."/>
            <person name="Park H.S."/>
            <person name="Bae J.W."/>
        </authorList>
    </citation>
    <scope>NUCLEOTIDE SEQUENCE [LARGE SCALE GENOMIC DNA]</scope>
    <source>
        <strain evidence="2">B3</strain>
        <strain evidence="4">DSM 18796 / CECT 7217 / JCM 14584 / KCTC 4019 / B3</strain>
        <plasmid evidence="4">2</plasmid>
    </source>
</reference>
<sequence length="52" mass="6111">MLRDSVENPTFDRDELSALARAEREIRDGETYSREEIIDEFDLDTTESSEEE</sequence>
<keyword evidence="2" id="KW-0614">Plasmid</keyword>
<protein>
    <recommendedName>
        <fullName evidence="5">CopG family transcriptional regulator</fullName>
    </recommendedName>
</protein>
<dbReference type="EMBL" id="CP002064">
    <property type="protein sequence ID" value="ADJ17002.1"/>
    <property type="molecule type" value="Genomic_DNA"/>
</dbReference>
<dbReference type="Proteomes" id="UP000000390">
    <property type="component" value="Plasmid 2"/>
</dbReference>
<gene>
    <name evidence="2" type="ordered locus">HacjB3_18143</name>
    <name evidence="3" type="ordered locus">HacjB3_18298</name>
</gene>
<geneLocation type="plasmid" evidence="2 4">
    <name>2</name>
</geneLocation>
<organism evidence="2 4">
    <name type="scientific">Halalkalicoccus jeotgali (strain DSM 18796 / CECT 7217 / JCM 14584 / KCTC 4019 / B3)</name>
    <dbReference type="NCBI Taxonomy" id="795797"/>
    <lineage>
        <taxon>Archaea</taxon>
        <taxon>Methanobacteriati</taxon>
        <taxon>Methanobacteriota</taxon>
        <taxon>Stenosarchaea group</taxon>
        <taxon>Halobacteria</taxon>
        <taxon>Halobacteriales</taxon>
        <taxon>Halococcaceae</taxon>
        <taxon>Halalkalicoccus</taxon>
    </lineage>
</organism>